<keyword evidence="1" id="KW-1133">Transmembrane helix</keyword>
<feature type="transmembrane region" description="Helical" evidence="1">
    <location>
        <begin position="192"/>
        <end position="211"/>
    </location>
</feature>
<organism evidence="2 3">
    <name type="scientific">Candidatus Magasanikbacteria bacterium GW2011_GWA2_50_22</name>
    <dbReference type="NCBI Taxonomy" id="1619043"/>
    <lineage>
        <taxon>Bacteria</taxon>
        <taxon>Candidatus Magasanikiibacteriota</taxon>
    </lineage>
</organism>
<feature type="transmembrane region" description="Helical" evidence="1">
    <location>
        <begin position="9"/>
        <end position="29"/>
    </location>
</feature>
<name>A0A0G1ZE27_9BACT</name>
<feature type="transmembrane region" description="Helical" evidence="1">
    <location>
        <begin position="388"/>
        <end position="407"/>
    </location>
</feature>
<dbReference type="Proteomes" id="UP000033982">
    <property type="component" value="Unassembled WGS sequence"/>
</dbReference>
<evidence type="ECO:0000313" key="3">
    <source>
        <dbReference type="Proteomes" id="UP000033982"/>
    </source>
</evidence>
<dbReference type="EMBL" id="LCQN01000003">
    <property type="protein sequence ID" value="KKW17454.1"/>
    <property type="molecule type" value="Genomic_DNA"/>
</dbReference>
<feature type="transmembrane region" description="Helical" evidence="1">
    <location>
        <begin position="357"/>
        <end position="382"/>
    </location>
</feature>
<sequence length="926" mass="98341">MKKYLANNFFVGIIPALLACVLAAIVVLFPARIQLQKDFVAVNVAYGLFDLDSGLCRKGFDLHGCTEADLSIGCTINNPQLCSNNDHVVLKAISLCKNRGTNTNSVIGVLSVMWNGGTLYCSKTAKDQADKAAKTLALTNPSCEGLENFWAKPGVCTARLVAVGLGGLLISIGAWLLALADMIFNWTVDNTILLFSTALFNKVSPAINIGWTAMRDIANIVIIGMFTFIAVSTILGIKEYGAEKMIARVLVVAVLINFSLLFTKIIVDASNFTAAQFYAPLNGYPSLSVARAEAERLSKGSPGRAVFSTAEDSLEALNQLPSKGIAGQFIGFLKVTSISSTFKSLNTVAEKNSGGGWTVLGLGILGFTLLGGVAVVLFYGAYLLISRAVLFIFLMVTAAGAFATHLIPKMNESKYGWNGWWSSLLHNAALAPLLMFFLWITLQVSQAIQANSGSLGDLVSKDASSADINMLFSYCIILGLLWGSFALAKEWAGQVGGLGFTGSWLSMALAAPLALGSRFIAAPIARKVLGSGAAARSMMLESDLKKEAGKASRIKDKTGSEYKAALDKVTGLMKAKERADKFAHGSFNAANLAPVKAGMGYLGVPGFLTGAGKTEGFADAAKARADAAIKAAEGLVIKATDIGREELAAIRGKLDNDPGRHEDLRLKKQSARDLRRLADSAQATQEMQVQDMNNRLDKARDGKAQGEGTLASVNRQREVEVPVLVKFRTDQANAEATLRQETANQTGTYAEQTARIKAAQEKATIVGKMVEAQQSKVEGLNLQAQEASTAVTNSTQTISETAAAIAGIKRDVADKVAAAEQAEKGAVTALNEATQDEVQEIIDNSLSLATDAAVSKVYNRITNLAVDDTMSNMTRKIAGKHFDKQGYRVRQRIREEKAALQGLADTVAANTAAQQQGGATNTGGNA</sequence>
<feature type="transmembrane region" description="Helical" evidence="1">
    <location>
        <begin position="249"/>
        <end position="267"/>
    </location>
</feature>
<dbReference type="PROSITE" id="PS51257">
    <property type="entry name" value="PROKAR_LIPOPROTEIN"/>
    <property type="match status" value="1"/>
</dbReference>
<evidence type="ECO:0000256" key="1">
    <source>
        <dbReference type="SAM" id="Phobius"/>
    </source>
</evidence>
<gene>
    <name evidence="2" type="ORF">UY58_C0003G0031</name>
</gene>
<feature type="transmembrane region" description="Helical" evidence="1">
    <location>
        <begin position="217"/>
        <end position="237"/>
    </location>
</feature>
<keyword evidence="1" id="KW-0812">Transmembrane</keyword>
<feature type="transmembrane region" description="Helical" evidence="1">
    <location>
        <begin position="468"/>
        <end position="488"/>
    </location>
</feature>
<evidence type="ECO:0000313" key="2">
    <source>
        <dbReference type="EMBL" id="KKW17454.1"/>
    </source>
</evidence>
<accession>A0A0G1ZE27</accession>
<dbReference type="AlphaFoldDB" id="A0A0G1ZE27"/>
<comment type="caution">
    <text evidence="2">The sequence shown here is derived from an EMBL/GenBank/DDBJ whole genome shotgun (WGS) entry which is preliminary data.</text>
</comment>
<proteinExistence type="predicted"/>
<reference evidence="2 3" key="1">
    <citation type="journal article" date="2015" name="Nature">
        <title>rRNA introns, odd ribosomes, and small enigmatic genomes across a large radiation of phyla.</title>
        <authorList>
            <person name="Brown C.T."/>
            <person name="Hug L.A."/>
            <person name="Thomas B.C."/>
            <person name="Sharon I."/>
            <person name="Castelle C.J."/>
            <person name="Singh A."/>
            <person name="Wilkins M.J."/>
            <person name="Williams K.H."/>
            <person name="Banfield J.F."/>
        </authorList>
    </citation>
    <scope>NUCLEOTIDE SEQUENCE [LARGE SCALE GENOMIC DNA]</scope>
</reference>
<feature type="transmembrane region" description="Helical" evidence="1">
    <location>
        <begin position="160"/>
        <end position="180"/>
    </location>
</feature>
<feature type="transmembrane region" description="Helical" evidence="1">
    <location>
        <begin position="428"/>
        <end position="448"/>
    </location>
</feature>
<feature type="transmembrane region" description="Helical" evidence="1">
    <location>
        <begin position="495"/>
        <end position="515"/>
    </location>
</feature>
<protein>
    <submittedName>
        <fullName evidence="2">Uncharacterized protein</fullName>
    </submittedName>
</protein>
<keyword evidence="1" id="KW-0472">Membrane</keyword>